<feature type="transmembrane region" description="Helical" evidence="1">
    <location>
        <begin position="207"/>
        <end position="226"/>
    </location>
</feature>
<evidence type="ECO:0000313" key="2">
    <source>
        <dbReference type="EMBL" id="TFC44944.1"/>
    </source>
</evidence>
<accession>A0AAQ2C5F4</accession>
<feature type="transmembrane region" description="Helical" evidence="1">
    <location>
        <begin position="316"/>
        <end position="337"/>
    </location>
</feature>
<dbReference type="Proteomes" id="UP000297403">
    <property type="component" value="Unassembled WGS sequence"/>
</dbReference>
<feature type="transmembrane region" description="Helical" evidence="1">
    <location>
        <begin position="408"/>
        <end position="431"/>
    </location>
</feature>
<feature type="transmembrane region" description="Helical" evidence="1">
    <location>
        <begin position="33"/>
        <end position="50"/>
    </location>
</feature>
<keyword evidence="1" id="KW-1133">Transmembrane helix</keyword>
<sequence>MATLVLVPLLCALYEMMVTRVLGLPLDLTLAAVFAVGGFLAVGGILRTGGRLTLPSGATLGVWAAPWLGAAVWFGTLIASHLISGASALAWITRGDSANNLLFARLIVENNGITTGAAENPVPLPAGLLALVMASNRHGVSLAATVRSDVGAFAQVWMLLIALSCLLAGIAAASLVERQRTVIVALVGAGASLLPLSWFISGISLEYGFVNVNVLLPVVLAAWIAYSNVREHPDWVLGLLCVAGTLVLAVWSPLVVVPAALALMVVILKWKAILATRGIALVLLVAAFFQLAVYGITLTLPTFLGERGSLAAVGGIYPFPPALLGALVLLIICLAAVRGGQDIFWGTMALIAGLGAGLGVLLFSNRSQATLWGYYPQKFLWLFAVVVLILVAGFAGDLMGRATGPGPLRWIAFAALAGAFASTLSLTNFVSGYDAKNVVARVLTGDSFGQGDAATERFLKLAGEPAPTVLWHSGDDNEGQINFWLLQILSEDQPEDGFPLRYLAYTADQKDIGSLCSIIKLTGPGTVVLTAESSLAADLGAACPADAKKVVVKMD</sequence>
<gene>
    <name evidence="2" type="ORF">E3O49_10925</name>
</gene>
<feature type="transmembrane region" description="Helical" evidence="1">
    <location>
        <begin position="343"/>
        <end position="363"/>
    </location>
</feature>
<evidence type="ECO:0000313" key="3">
    <source>
        <dbReference type="Proteomes" id="UP000297403"/>
    </source>
</evidence>
<feature type="transmembrane region" description="Helical" evidence="1">
    <location>
        <begin position="62"/>
        <end position="92"/>
    </location>
</feature>
<reference evidence="2 3" key="1">
    <citation type="submission" date="2019-03" db="EMBL/GenBank/DDBJ databases">
        <title>Genomics of glacier-inhabiting Cryobacterium strains.</title>
        <authorList>
            <person name="Liu Q."/>
            <person name="Xin Y.-H."/>
        </authorList>
    </citation>
    <scope>NUCLEOTIDE SEQUENCE [LARGE SCALE GENOMIC DNA]</scope>
    <source>
        <strain evidence="3">TMT1-22</strain>
    </source>
</reference>
<feature type="transmembrane region" description="Helical" evidence="1">
    <location>
        <begin position="183"/>
        <end position="201"/>
    </location>
</feature>
<dbReference type="AlphaFoldDB" id="A0AAQ2C5F4"/>
<evidence type="ECO:0000256" key="1">
    <source>
        <dbReference type="SAM" id="Phobius"/>
    </source>
</evidence>
<name>A0AAQ2C5F4_9MICO</name>
<dbReference type="EMBL" id="SOFY01000060">
    <property type="protein sequence ID" value="TFC44944.1"/>
    <property type="molecule type" value="Genomic_DNA"/>
</dbReference>
<dbReference type="RefSeq" id="WP_134403336.1">
    <property type="nucleotide sequence ID" value="NZ_SOFY01000060.1"/>
</dbReference>
<feature type="transmembrane region" description="Helical" evidence="1">
    <location>
        <begin position="279"/>
        <end position="304"/>
    </location>
</feature>
<feature type="transmembrane region" description="Helical" evidence="1">
    <location>
        <begin position="379"/>
        <end position="396"/>
    </location>
</feature>
<feature type="transmembrane region" description="Helical" evidence="1">
    <location>
        <begin position="238"/>
        <end position="267"/>
    </location>
</feature>
<keyword evidence="1" id="KW-0472">Membrane</keyword>
<comment type="caution">
    <text evidence="2">The sequence shown here is derived from an EMBL/GenBank/DDBJ whole genome shotgun (WGS) entry which is preliminary data.</text>
</comment>
<keyword evidence="3" id="KW-1185">Reference proteome</keyword>
<proteinExistence type="predicted"/>
<protein>
    <submittedName>
        <fullName evidence="2">Uncharacterized protein</fullName>
    </submittedName>
</protein>
<organism evidence="2 3">
    <name type="scientific">Cryobacterium shii</name>
    <dbReference type="NCBI Taxonomy" id="1259235"/>
    <lineage>
        <taxon>Bacteria</taxon>
        <taxon>Bacillati</taxon>
        <taxon>Actinomycetota</taxon>
        <taxon>Actinomycetes</taxon>
        <taxon>Micrococcales</taxon>
        <taxon>Microbacteriaceae</taxon>
        <taxon>Cryobacterium</taxon>
    </lineage>
</organism>
<feature type="transmembrane region" description="Helical" evidence="1">
    <location>
        <begin position="156"/>
        <end position="176"/>
    </location>
</feature>
<keyword evidence="1" id="KW-0812">Transmembrane</keyword>